<reference evidence="2 3" key="1">
    <citation type="journal article" date="2015" name="Proc. Natl. Acad. Sci. U.S.A.">
        <title>Expanded metabolic versatility of ubiquitous nitrite-oxidizing bacteria from the genus Nitrospira.</title>
        <authorList>
            <person name="Koch H."/>
            <person name="Lucker S."/>
            <person name="Albertsen M."/>
            <person name="Kitzinger K."/>
            <person name="Herbold C."/>
            <person name="Spieck E."/>
            <person name="Nielsen P.H."/>
            <person name="Wagner M."/>
            <person name="Daims H."/>
        </authorList>
    </citation>
    <scope>NUCLEOTIDE SEQUENCE [LARGE SCALE GENOMIC DNA]</scope>
    <source>
        <strain evidence="2 3">NSP M-1</strain>
    </source>
</reference>
<dbReference type="SMART" id="SM00530">
    <property type="entry name" value="HTH_XRE"/>
    <property type="match status" value="1"/>
</dbReference>
<organism evidence="2 3">
    <name type="scientific">Nitrospira moscoviensis</name>
    <dbReference type="NCBI Taxonomy" id="42253"/>
    <lineage>
        <taxon>Bacteria</taxon>
        <taxon>Pseudomonadati</taxon>
        <taxon>Nitrospirota</taxon>
        <taxon>Nitrospiria</taxon>
        <taxon>Nitrospirales</taxon>
        <taxon>Nitrospiraceae</taxon>
        <taxon>Nitrospira</taxon>
    </lineage>
</organism>
<dbReference type="EMBL" id="CP011801">
    <property type="protein sequence ID" value="ALA57997.1"/>
    <property type="molecule type" value="Genomic_DNA"/>
</dbReference>
<evidence type="ECO:0000259" key="1">
    <source>
        <dbReference type="PROSITE" id="PS50943"/>
    </source>
</evidence>
<dbReference type="SUPFAM" id="SSF47413">
    <property type="entry name" value="lambda repressor-like DNA-binding domains"/>
    <property type="match status" value="1"/>
</dbReference>
<dbReference type="InterPro" id="IPR001387">
    <property type="entry name" value="Cro/C1-type_HTH"/>
</dbReference>
<dbReference type="InterPro" id="IPR010982">
    <property type="entry name" value="Lambda_DNA-bd_dom_sf"/>
</dbReference>
<dbReference type="AlphaFoldDB" id="A0A0K2GBN4"/>
<sequence>MAETALWNLIRDVRTRAGLNPRELARQLKMSPAHLYQIEDEKSGALPSDETLRAIARVCCEDPQERAAVAQRLLLARARLIVSPEVAAYLSPRVEEKMPDEFQRRLQADLAGRREHEIRLLDAQLSFNGRLGLVAAGLTGLTKSEVRALAVALGQPVEDYLVAAGYFPDWMLPLVRKEEGGVGLFDVLRNISEKGLGELASVLPPAWMKLINGLQAAKVEVGQKK</sequence>
<keyword evidence="3" id="KW-1185">Reference proteome</keyword>
<dbReference type="STRING" id="42253.NITMOv2_1572"/>
<dbReference type="PATRIC" id="fig|42253.5.peg.1546"/>
<protein>
    <recommendedName>
        <fullName evidence="1">HTH cro/C1-type domain-containing protein</fullName>
    </recommendedName>
</protein>
<evidence type="ECO:0000313" key="3">
    <source>
        <dbReference type="Proteomes" id="UP000069205"/>
    </source>
</evidence>
<dbReference type="Pfam" id="PF13560">
    <property type="entry name" value="HTH_31"/>
    <property type="match status" value="1"/>
</dbReference>
<dbReference type="Gene3D" id="1.10.260.40">
    <property type="entry name" value="lambda repressor-like DNA-binding domains"/>
    <property type="match status" value="1"/>
</dbReference>
<dbReference type="GO" id="GO:0003677">
    <property type="term" value="F:DNA binding"/>
    <property type="evidence" value="ECO:0007669"/>
    <property type="project" value="InterPro"/>
</dbReference>
<dbReference type="PROSITE" id="PS50943">
    <property type="entry name" value="HTH_CROC1"/>
    <property type="match status" value="1"/>
</dbReference>
<dbReference type="Proteomes" id="UP000069205">
    <property type="component" value="Chromosome"/>
</dbReference>
<dbReference type="RefSeq" id="WP_053379226.1">
    <property type="nucleotide sequence ID" value="NZ_CP011801.1"/>
</dbReference>
<accession>A0A0K2GBN4</accession>
<dbReference type="CDD" id="cd00093">
    <property type="entry name" value="HTH_XRE"/>
    <property type="match status" value="1"/>
</dbReference>
<proteinExistence type="predicted"/>
<name>A0A0K2GBN4_NITMO</name>
<evidence type="ECO:0000313" key="2">
    <source>
        <dbReference type="EMBL" id="ALA57997.1"/>
    </source>
</evidence>
<feature type="domain" description="HTH cro/C1-type" evidence="1">
    <location>
        <begin position="10"/>
        <end position="66"/>
    </location>
</feature>
<gene>
    <name evidence="2" type="ORF">NITMOv2_1572</name>
</gene>
<dbReference type="KEGG" id="nmv:NITMOv2_1572"/>